<sequence length="777" mass="88914">MSDSTDAKPFEIEQAINRDARFIQLLQSAQINLQRTYDTSFMAEEIPIIELVLERIKEGFASYAERINLQFLNELENLIIGYSSQVTRWQTEAVRRGELILQTGNHLSEVKSGLSVQPVYGDTAYLPAYLEQRHTLLERLHKIDSLFAAQRLTNLQVQSQLSSLNTQLVDLREETRERQRQFRNQLLNRDSPHIWRPQKTPATRDFRVIVRDSLLLNEVILQRYMGDRPFLFFALILASVLIYFWYKGLVVKIETKKEFSSLILRRARYLTQSPAICTALTILTLAPYFFSFPPYSLILTFLFGMTLCTTWLIRKAVHRKSFLLWLLMVLSFIVYGSLNLVTELAFQEKWYLMSLSILGIWIGVKTLKMIRKNPKGFPKYLEYLIYFYVGMQGLSLLFHIAGRFSLGKMLGVAATLSIMQAINLYVFVLVVMEAIYLQSEDSKTNQKEYTNYLNYQAIYSRLKRIFSFLAICMWLYFLALNFSLNQILFEQFANFLTSPRQIGNTPFTFASILVFIALIWFSSVLAKNVAYFASIRDAKKAEARTKKLGSSILLIRLAVLTIGFFLAVTASGIPLDKLAIVLGALSVGIGFGLQTIVNNLVSGIILAFERPIQIGDAIEVGGRSGVVKEVGIRSSTILSYDGSEVIIPNGDLLSQHLINWTLSDKSRRIEQIIGVAYGSEVQKVHEVLEKALERDSILRQPPPRVLLHNFADSAVEFRLLFWVSDFSQWVTVKNEVLRDIYQAFKEAGIQIPFPQRDLHIKMDQTEIKDISNKSGND</sequence>
<dbReference type="Proteomes" id="UP001595818">
    <property type="component" value="Unassembled WGS sequence"/>
</dbReference>
<dbReference type="InterPro" id="IPR010920">
    <property type="entry name" value="LSM_dom_sf"/>
</dbReference>
<feature type="domain" description="Mechanosensitive ion channel MscS" evidence="9">
    <location>
        <begin position="595"/>
        <end position="661"/>
    </location>
</feature>
<dbReference type="RefSeq" id="WP_377067604.1">
    <property type="nucleotide sequence ID" value="NZ_JBHSJJ010000015.1"/>
</dbReference>
<feature type="transmembrane region" description="Helical" evidence="8">
    <location>
        <begin position="553"/>
        <end position="573"/>
    </location>
</feature>
<evidence type="ECO:0000256" key="6">
    <source>
        <dbReference type="ARBA" id="ARBA00023136"/>
    </source>
</evidence>
<feature type="transmembrane region" description="Helical" evidence="8">
    <location>
        <begin position="509"/>
        <end position="532"/>
    </location>
</feature>
<accession>A0ABV9T6E7</accession>
<organism evidence="11 12">
    <name type="scientific">Negadavirga shengliensis</name>
    <dbReference type="NCBI Taxonomy" id="1389218"/>
    <lineage>
        <taxon>Bacteria</taxon>
        <taxon>Pseudomonadati</taxon>
        <taxon>Bacteroidota</taxon>
        <taxon>Cytophagia</taxon>
        <taxon>Cytophagales</taxon>
        <taxon>Cyclobacteriaceae</taxon>
        <taxon>Negadavirga</taxon>
    </lineage>
</organism>
<dbReference type="EMBL" id="JBHSJJ010000015">
    <property type="protein sequence ID" value="MFC4874092.1"/>
    <property type="molecule type" value="Genomic_DNA"/>
</dbReference>
<name>A0ABV9T6E7_9BACT</name>
<dbReference type="InterPro" id="IPR049278">
    <property type="entry name" value="MS_channel_C"/>
</dbReference>
<dbReference type="SUPFAM" id="SSF50182">
    <property type="entry name" value="Sm-like ribonucleoproteins"/>
    <property type="match status" value="1"/>
</dbReference>
<evidence type="ECO:0000256" key="2">
    <source>
        <dbReference type="ARBA" id="ARBA00008017"/>
    </source>
</evidence>
<evidence type="ECO:0000313" key="12">
    <source>
        <dbReference type="Proteomes" id="UP001595818"/>
    </source>
</evidence>
<dbReference type="Gene3D" id="2.30.30.60">
    <property type="match status" value="1"/>
</dbReference>
<dbReference type="SUPFAM" id="SSF82861">
    <property type="entry name" value="Mechanosensitive channel protein MscS (YggB), transmembrane region"/>
    <property type="match status" value="1"/>
</dbReference>
<evidence type="ECO:0000256" key="7">
    <source>
        <dbReference type="SAM" id="Coils"/>
    </source>
</evidence>
<feature type="transmembrane region" description="Helical" evidence="8">
    <location>
        <begin position="267"/>
        <end position="289"/>
    </location>
</feature>
<dbReference type="InterPro" id="IPR011014">
    <property type="entry name" value="MscS_channel_TM-2"/>
</dbReference>
<keyword evidence="12" id="KW-1185">Reference proteome</keyword>
<comment type="similarity">
    <text evidence="2">Belongs to the MscS (TC 1.A.23) family.</text>
</comment>
<protein>
    <submittedName>
        <fullName evidence="11">Mechanosensitive ion channel domain-containing protein</fullName>
    </submittedName>
</protein>
<evidence type="ECO:0000256" key="3">
    <source>
        <dbReference type="ARBA" id="ARBA00022475"/>
    </source>
</evidence>
<dbReference type="Pfam" id="PF00924">
    <property type="entry name" value="MS_channel_2nd"/>
    <property type="match status" value="1"/>
</dbReference>
<dbReference type="PANTHER" id="PTHR30347:SF1">
    <property type="entry name" value="MECHANOSENSITIVE CHANNEL MSCK"/>
    <property type="match status" value="1"/>
</dbReference>
<dbReference type="Gene3D" id="3.30.70.100">
    <property type="match status" value="1"/>
</dbReference>
<keyword evidence="5 8" id="KW-1133">Transmembrane helix</keyword>
<dbReference type="PANTHER" id="PTHR30347">
    <property type="entry name" value="POTASSIUM CHANNEL RELATED"/>
    <property type="match status" value="1"/>
</dbReference>
<feature type="transmembrane region" description="Helical" evidence="8">
    <location>
        <begin position="579"/>
        <end position="601"/>
    </location>
</feature>
<dbReference type="InterPro" id="IPR006685">
    <property type="entry name" value="MscS_channel_2nd"/>
</dbReference>
<dbReference type="InterPro" id="IPR011066">
    <property type="entry name" value="MscS_channel_C_sf"/>
</dbReference>
<keyword evidence="6 8" id="KW-0472">Membrane</keyword>
<dbReference type="SUPFAM" id="SSF82689">
    <property type="entry name" value="Mechanosensitive channel protein MscS (YggB), C-terminal domain"/>
    <property type="match status" value="1"/>
</dbReference>
<evidence type="ECO:0000256" key="5">
    <source>
        <dbReference type="ARBA" id="ARBA00022989"/>
    </source>
</evidence>
<gene>
    <name evidence="11" type="ORF">ACFPFU_20470</name>
</gene>
<evidence type="ECO:0000259" key="9">
    <source>
        <dbReference type="Pfam" id="PF00924"/>
    </source>
</evidence>
<keyword evidence="4 8" id="KW-0812">Transmembrane</keyword>
<keyword evidence="3" id="KW-1003">Cell membrane</keyword>
<dbReference type="Gene3D" id="1.10.287.1260">
    <property type="match status" value="1"/>
</dbReference>
<dbReference type="Pfam" id="PF21082">
    <property type="entry name" value="MS_channel_3rd"/>
    <property type="match status" value="1"/>
</dbReference>
<reference evidence="12" key="1">
    <citation type="journal article" date="2019" name="Int. J. Syst. Evol. Microbiol.">
        <title>The Global Catalogue of Microorganisms (GCM) 10K type strain sequencing project: providing services to taxonomists for standard genome sequencing and annotation.</title>
        <authorList>
            <consortium name="The Broad Institute Genomics Platform"/>
            <consortium name="The Broad Institute Genome Sequencing Center for Infectious Disease"/>
            <person name="Wu L."/>
            <person name="Ma J."/>
        </authorList>
    </citation>
    <scope>NUCLEOTIDE SEQUENCE [LARGE SCALE GENOMIC DNA]</scope>
    <source>
        <strain evidence="12">CGMCC 4.7466</strain>
    </source>
</reference>
<keyword evidence="7" id="KW-0175">Coiled coil</keyword>
<feature type="transmembrane region" description="Helical" evidence="8">
    <location>
        <begin position="230"/>
        <end position="246"/>
    </location>
</feature>
<dbReference type="InterPro" id="IPR023408">
    <property type="entry name" value="MscS_beta-dom_sf"/>
</dbReference>
<feature type="coiled-coil region" evidence="7">
    <location>
        <begin position="154"/>
        <end position="181"/>
    </location>
</feature>
<feature type="transmembrane region" description="Helical" evidence="8">
    <location>
        <begin position="413"/>
        <end position="437"/>
    </location>
</feature>
<evidence type="ECO:0000256" key="8">
    <source>
        <dbReference type="SAM" id="Phobius"/>
    </source>
</evidence>
<feature type="transmembrane region" description="Helical" evidence="8">
    <location>
        <begin position="322"/>
        <end position="338"/>
    </location>
</feature>
<proteinExistence type="inferred from homology"/>
<comment type="caution">
    <text evidence="11">The sequence shown here is derived from an EMBL/GenBank/DDBJ whole genome shotgun (WGS) entry which is preliminary data.</text>
</comment>
<evidence type="ECO:0000256" key="4">
    <source>
        <dbReference type="ARBA" id="ARBA00022692"/>
    </source>
</evidence>
<evidence type="ECO:0000256" key="1">
    <source>
        <dbReference type="ARBA" id="ARBA00004651"/>
    </source>
</evidence>
<feature type="transmembrane region" description="Helical" evidence="8">
    <location>
        <begin position="295"/>
        <end position="313"/>
    </location>
</feature>
<evidence type="ECO:0000313" key="11">
    <source>
        <dbReference type="EMBL" id="MFC4874092.1"/>
    </source>
</evidence>
<comment type="subcellular location">
    <subcellularLocation>
        <location evidence="1">Cell membrane</location>
        <topology evidence="1">Multi-pass membrane protein</topology>
    </subcellularLocation>
</comment>
<feature type="transmembrane region" description="Helical" evidence="8">
    <location>
        <begin position="465"/>
        <end position="489"/>
    </location>
</feature>
<feature type="transmembrane region" description="Helical" evidence="8">
    <location>
        <begin position="380"/>
        <end position="401"/>
    </location>
</feature>
<feature type="domain" description="Mechanosensitive ion channel MscS C-terminal" evidence="10">
    <location>
        <begin position="672"/>
        <end position="751"/>
    </location>
</feature>
<evidence type="ECO:0000259" key="10">
    <source>
        <dbReference type="Pfam" id="PF21082"/>
    </source>
</evidence>
<dbReference type="InterPro" id="IPR052702">
    <property type="entry name" value="MscS-like_channel"/>
</dbReference>
<feature type="transmembrane region" description="Helical" evidence="8">
    <location>
        <begin position="350"/>
        <end position="368"/>
    </location>
</feature>